<dbReference type="eggNOG" id="ENOG502RXJ4">
    <property type="taxonomic scope" value="Eukaryota"/>
</dbReference>
<dbReference type="Ensembl" id="ENSXMAT00000006470.2">
    <property type="protein sequence ID" value="ENSXMAP00000006462.2"/>
    <property type="gene ID" value="ENSXMAG00000006449.2"/>
</dbReference>
<sequence>MAGLHVRAGDIHLESRRQTHKHGQRVLSIKSEDKLLPQQREKEKPPVRQHYLCSLHTGLKRTAEHNQALDLLKATSVLGDPPSTPKVHCWCSSYPNVTFCSWPEPLPSHPTQYIATYSERDSNADPKTCHLVPPGSSSSLTTEPPSSLSEQLWHCHLPNLKLLTEYILNITAVHSGGSSFHLTSFMLEDIVKPDPPVDVRVSPLTTKNLLVEWSPPPTWTSTDIFPLKYQLLYQWEIRGRPKFINLGPFEKTKAELRGLIPGRTYQFQVCAKEMLGLGQCSDWSSPIKITIPTTKL</sequence>
<evidence type="ECO:0000256" key="3">
    <source>
        <dbReference type="ARBA" id="ARBA00022737"/>
    </source>
</evidence>
<evidence type="ECO:0000256" key="1">
    <source>
        <dbReference type="ARBA" id="ARBA00010890"/>
    </source>
</evidence>
<keyword evidence="3" id="KW-0677">Repeat</keyword>
<dbReference type="GO" id="GO:0004896">
    <property type="term" value="F:cytokine receptor activity"/>
    <property type="evidence" value="ECO:0007669"/>
    <property type="project" value="InterPro"/>
</dbReference>
<dbReference type="InParanoid" id="M3ZW68"/>
<keyword evidence="2" id="KW-0732">Signal</keyword>
<dbReference type="CTD" id="10148"/>
<dbReference type="AlphaFoldDB" id="M3ZW68"/>
<dbReference type="InterPro" id="IPR056621">
    <property type="entry name" value="FN3_IL27B_N"/>
</dbReference>
<evidence type="ECO:0000256" key="5">
    <source>
        <dbReference type="SAM" id="MobiDB-lite"/>
    </source>
</evidence>
<dbReference type="Pfam" id="PF00041">
    <property type="entry name" value="fn3"/>
    <property type="match status" value="1"/>
</dbReference>
<proteinExistence type="inferred from homology"/>
<evidence type="ECO:0000259" key="6">
    <source>
        <dbReference type="PROSITE" id="PS50853"/>
    </source>
</evidence>
<dbReference type="PANTHER" id="PTHR48483:SF2">
    <property type="entry name" value="INTERLEUKIN-27 SUBUNIT BETA"/>
    <property type="match status" value="1"/>
</dbReference>
<dbReference type="SMART" id="SM00060">
    <property type="entry name" value="FN3"/>
    <property type="match status" value="2"/>
</dbReference>
<evidence type="ECO:0000256" key="2">
    <source>
        <dbReference type="ARBA" id="ARBA00022729"/>
    </source>
</evidence>
<dbReference type="OrthoDB" id="6381660at2759"/>
<dbReference type="STRING" id="8083.ENSXMAP00000006462"/>
<dbReference type="Gene3D" id="2.60.40.10">
    <property type="entry name" value="Immunoglobulins"/>
    <property type="match status" value="2"/>
</dbReference>
<accession>M3ZW68</accession>
<dbReference type="InterPro" id="IPR053073">
    <property type="entry name" value="IL11/IL27_subunit_beta"/>
</dbReference>
<reference evidence="8" key="2">
    <citation type="journal article" date="2013" name="Nat. Genet.">
        <title>The genome of the platyfish, Xiphophorus maculatus, provides insights into evolutionary adaptation and several complex traits.</title>
        <authorList>
            <person name="Schartl M."/>
            <person name="Walter R.B."/>
            <person name="Shen Y."/>
            <person name="Garcia T."/>
            <person name="Catchen J."/>
            <person name="Amores A."/>
            <person name="Braasch I."/>
            <person name="Chalopin D."/>
            <person name="Volff J.N."/>
            <person name="Lesch K.P."/>
            <person name="Bisazza A."/>
            <person name="Minx P."/>
            <person name="Hillier L."/>
            <person name="Wilson R.K."/>
            <person name="Fuerstenberg S."/>
            <person name="Boore J."/>
            <person name="Searle S."/>
            <person name="Postlethwait J.H."/>
            <person name="Warren W.C."/>
        </authorList>
    </citation>
    <scope>NUCLEOTIDE SEQUENCE [LARGE SCALE GENOMIC DNA]</scope>
    <source>
        <strain evidence="8">JP 163 A</strain>
    </source>
</reference>
<reference evidence="7" key="4">
    <citation type="submission" date="2025-09" db="UniProtKB">
        <authorList>
            <consortium name="Ensembl"/>
        </authorList>
    </citation>
    <scope>IDENTIFICATION</scope>
    <source>
        <strain evidence="7">JP 163 A</strain>
    </source>
</reference>
<dbReference type="InterPro" id="IPR036116">
    <property type="entry name" value="FN3_sf"/>
</dbReference>
<reference evidence="7" key="3">
    <citation type="submission" date="2025-08" db="UniProtKB">
        <authorList>
            <consortium name="Ensembl"/>
        </authorList>
    </citation>
    <scope>IDENTIFICATION</scope>
    <source>
        <strain evidence="7">JP 163 A</strain>
    </source>
</reference>
<dbReference type="InterPro" id="IPR003961">
    <property type="entry name" value="FN3_dom"/>
</dbReference>
<protein>
    <submittedName>
        <fullName evidence="7">Epstein-Barr virus induced 3</fullName>
    </submittedName>
</protein>
<dbReference type="PROSITE" id="PS50853">
    <property type="entry name" value="FN3"/>
    <property type="match status" value="1"/>
</dbReference>
<feature type="region of interest" description="Disordered" evidence="5">
    <location>
        <begin position="16"/>
        <end position="46"/>
    </location>
</feature>
<dbReference type="InterPro" id="IPR013783">
    <property type="entry name" value="Ig-like_fold"/>
</dbReference>
<feature type="compositionally biased region" description="Basic and acidic residues" evidence="5">
    <location>
        <begin position="30"/>
        <end position="46"/>
    </location>
</feature>
<dbReference type="Proteomes" id="UP000002852">
    <property type="component" value="Unassembled WGS sequence"/>
</dbReference>
<dbReference type="GeneTree" id="ENSGT00940000160050"/>
<feature type="domain" description="Fibronectin type-III" evidence="6">
    <location>
        <begin position="195"/>
        <end position="293"/>
    </location>
</feature>
<dbReference type="GeneID" id="102227747"/>
<comment type="similarity">
    <text evidence="1">Belongs to the type I cytokine receptor family. Type 3 subfamily.</text>
</comment>
<dbReference type="HOGENOM" id="CLU_047259_2_0_1"/>
<name>M3ZW68_XIPMA</name>
<dbReference type="PROSITE" id="PS01354">
    <property type="entry name" value="HEMATOPO_REC_L_F3"/>
    <property type="match status" value="1"/>
</dbReference>
<reference evidence="8" key="1">
    <citation type="submission" date="2012-01" db="EMBL/GenBank/DDBJ databases">
        <authorList>
            <person name="Walter R."/>
            <person name="Schartl M."/>
            <person name="Warren W."/>
        </authorList>
    </citation>
    <scope>NUCLEOTIDE SEQUENCE [LARGE SCALE GENOMIC DNA]</scope>
    <source>
        <strain evidence="8">JP 163 A</strain>
    </source>
</reference>
<keyword evidence="4" id="KW-0325">Glycoprotein</keyword>
<dbReference type="Pfam" id="PF24031">
    <property type="entry name" value="FN3_IL27B_N"/>
    <property type="match status" value="1"/>
</dbReference>
<dbReference type="OMA" id="FQVCAKE"/>
<evidence type="ECO:0000313" key="7">
    <source>
        <dbReference type="Ensembl" id="ENSXMAP00000006462.2"/>
    </source>
</evidence>
<evidence type="ECO:0000256" key="4">
    <source>
        <dbReference type="ARBA" id="ARBA00023180"/>
    </source>
</evidence>
<dbReference type="CDD" id="cd00063">
    <property type="entry name" value="FN3"/>
    <property type="match status" value="1"/>
</dbReference>
<keyword evidence="8" id="KW-1185">Reference proteome</keyword>
<dbReference type="GO" id="GO:0016020">
    <property type="term" value="C:membrane"/>
    <property type="evidence" value="ECO:0007669"/>
    <property type="project" value="InterPro"/>
</dbReference>
<dbReference type="PANTHER" id="PTHR48483">
    <property type="entry name" value="INTERLEUKIN-27 SUBUNIT BETA"/>
    <property type="match status" value="1"/>
</dbReference>
<dbReference type="RefSeq" id="XP_023207938.1">
    <property type="nucleotide sequence ID" value="XM_023352170.1"/>
</dbReference>
<dbReference type="InterPro" id="IPR003530">
    <property type="entry name" value="Hematopoietin_rcpt_L_F3_CS"/>
</dbReference>
<evidence type="ECO:0000313" key="8">
    <source>
        <dbReference type="Proteomes" id="UP000002852"/>
    </source>
</evidence>
<dbReference type="SUPFAM" id="SSF49265">
    <property type="entry name" value="Fibronectin type III"/>
    <property type="match status" value="2"/>
</dbReference>
<organism evidence="7 8">
    <name type="scientific">Xiphophorus maculatus</name>
    <name type="common">Southern platyfish</name>
    <name type="synonym">Platypoecilus maculatus</name>
    <dbReference type="NCBI Taxonomy" id="8083"/>
    <lineage>
        <taxon>Eukaryota</taxon>
        <taxon>Metazoa</taxon>
        <taxon>Chordata</taxon>
        <taxon>Craniata</taxon>
        <taxon>Vertebrata</taxon>
        <taxon>Euteleostomi</taxon>
        <taxon>Actinopterygii</taxon>
        <taxon>Neopterygii</taxon>
        <taxon>Teleostei</taxon>
        <taxon>Neoteleostei</taxon>
        <taxon>Acanthomorphata</taxon>
        <taxon>Ovalentaria</taxon>
        <taxon>Atherinomorphae</taxon>
        <taxon>Cyprinodontiformes</taxon>
        <taxon>Poeciliidae</taxon>
        <taxon>Poeciliinae</taxon>
        <taxon>Xiphophorus</taxon>
    </lineage>
</organism>